<dbReference type="EMBL" id="LXQA010172154">
    <property type="protein sequence ID" value="MCI29384.1"/>
    <property type="molecule type" value="Genomic_DNA"/>
</dbReference>
<feature type="region of interest" description="Disordered" evidence="1">
    <location>
        <begin position="1"/>
        <end position="40"/>
    </location>
</feature>
<dbReference type="AlphaFoldDB" id="A0A392QZT6"/>
<proteinExistence type="predicted"/>
<keyword evidence="3" id="KW-1185">Reference proteome</keyword>
<protein>
    <submittedName>
        <fullName evidence="2">Uncharacterized protein</fullName>
    </submittedName>
</protein>
<evidence type="ECO:0000313" key="2">
    <source>
        <dbReference type="EMBL" id="MCI29384.1"/>
    </source>
</evidence>
<feature type="compositionally biased region" description="Basic and acidic residues" evidence="1">
    <location>
        <begin position="1"/>
        <end position="11"/>
    </location>
</feature>
<sequence length="40" mass="4425">RVEKFEDERSITESFATAKIEKARTPDQGKSPQAGASDKD</sequence>
<organism evidence="2 3">
    <name type="scientific">Trifolium medium</name>
    <dbReference type="NCBI Taxonomy" id="97028"/>
    <lineage>
        <taxon>Eukaryota</taxon>
        <taxon>Viridiplantae</taxon>
        <taxon>Streptophyta</taxon>
        <taxon>Embryophyta</taxon>
        <taxon>Tracheophyta</taxon>
        <taxon>Spermatophyta</taxon>
        <taxon>Magnoliopsida</taxon>
        <taxon>eudicotyledons</taxon>
        <taxon>Gunneridae</taxon>
        <taxon>Pentapetalae</taxon>
        <taxon>rosids</taxon>
        <taxon>fabids</taxon>
        <taxon>Fabales</taxon>
        <taxon>Fabaceae</taxon>
        <taxon>Papilionoideae</taxon>
        <taxon>50 kb inversion clade</taxon>
        <taxon>NPAAA clade</taxon>
        <taxon>Hologalegina</taxon>
        <taxon>IRL clade</taxon>
        <taxon>Trifolieae</taxon>
        <taxon>Trifolium</taxon>
    </lineage>
</organism>
<accession>A0A392QZT6</accession>
<name>A0A392QZT6_9FABA</name>
<comment type="caution">
    <text evidence="2">The sequence shown here is derived from an EMBL/GenBank/DDBJ whole genome shotgun (WGS) entry which is preliminary data.</text>
</comment>
<reference evidence="2 3" key="1">
    <citation type="journal article" date="2018" name="Front. Plant Sci.">
        <title>Red Clover (Trifolium pratense) and Zigzag Clover (T. medium) - A Picture of Genomic Similarities and Differences.</title>
        <authorList>
            <person name="Dluhosova J."/>
            <person name="Istvanek J."/>
            <person name="Nedelnik J."/>
            <person name="Repkova J."/>
        </authorList>
    </citation>
    <scope>NUCLEOTIDE SEQUENCE [LARGE SCALE GENOMIC DNA]</scope>
    <source>
        <strain evidence="3">cv. 10/8</strain>
        <tissue evidence="2">Leaf</tissue>
    </source>
</reference>
<dbReference type="Proteomes" id="UP000265520">
    <property type="component" value="Unassembled WGS sequence"/>
</dbReference>
<feature type="non-terminal residue" evidence="2">
    <location>
        <position position="1"/>
    </location>
</feature>
<evidence type="ECO:0000256" key="1">
    <source>
        <dbReference type="SAM" id="MobiDB-lite"/>
    </source>
</evidence>
<evidence type="ECO:0000313" key="3">
    <source>
        <dbReference type="Proteomes" id="UP000265520"/>
    </source>
</evidence>